<dbReference type="PANTHER" id="PTHR24185">
    <property type="entry name" value="CALCIUM-INDEPENDENT PHOSPHOLIPASE A2-GAMMA"/>
    <property type="match status" value="1"/>
</dbReference>
<evidence type="ECO:0000256" key="1">
    <source>
        <dbReference type="ARBA" id="ARBA00022801"/>
    </source>
</evidence>
<accession>A0A8H7JBY0</accession>
<evidence type="ECO:0000313" key="8">
    <source>
        <dbReference type="Proteomes" id="UP000651452"/>
    </source>
</evidence>
<dbReference type="EMBL" id="RZGK01000003">
    <property type="protein sequence ID" value="KAF9700754.1"/>
    <property type="molecule type" value="Genomic_DNA"/>
</dbReference>
<organism evidence="7 8">
    <name type="scientific">Ascochyta lentis</name>
    <dbReference type="NCBI Taxonomy" id="205686"/>
    <lineage>
        <taxon>Eukaryota</taxon>
        <taxon>Fungi</taxon>
        <taxon>Dikarya</taxon>
        <taxon>Ascomycota</taxon>
        <taxon>Pezizomycotina</taxon>
        <taxon>Dothideomycetes</taxon>
        <taxon>Pleosporomycetidae</taxon>
        <taxon>Pleosporales</taxon>
        <taxon>Pleosporineae</taxon>
        <taxon>Didymellaceae</taxon>
        <taxon>Ascochyta</taxon>
    </lineage>
</organism>
<keyword evidence="3 4" id="KW-0443">Lipid metabolism</keyword>
<comment type="caution">
    <text evidence="7">The sequence shown here is derived from an EMBL/GenBank/DDBJ whole genome shotgun (WGS) entry which is preliminary data.</text>
</comment>
<dbReference type="InterPro" id="IPR002641">
    <property type="entry name" value="PNPLA_dom"/>
</dbReference>
<sequence length="534" mass="61535">MSSFNETESSDSTDVPPGHRQPRRQGTERSVVHGTVRSDFWRKRNLLSLDGGGIRGYWTLLVLHRLMESIYHEEMKQAEEDQDEIHSFWPEAYPENVSQLAKNHNEDNTPERLPAARAFLLCHYFDFICGSSTGGLIAIMLGRFRMTVDDCLHEYKQMSHRIFGKPRWISQRNIGMPWPKYSARGMKKAFQDVSLRRCDASTTGRHNSTTPTFPMTEGVSQTFVTTIRRTKNSSGAWMEVVYLIRSYHHEKDTQPNSVPTRRPVANSGTQMTTLPKINYGPAETMEIWQVARAATAAPMYFKEIRFTQQSGTNGQKYYFSDGGFGETNNPTDLGLLEIETLPGRHTVGAIVSVGTSRGKADPSRKSVLNIVKRMAGKATNPDIVANAMNQRNLENYWRFNDNKGINIELDDWKPSGWFTSTEHRGAKSLETMNHAFNEWACKTENIRWLENCAKELVKTRRGRCQEKSRWEQFALGAHTYRCKHEDCCNEPSYSSRHQFMQHWHQQHEGDDDEETCQEPKFKKWIYQQGPETRK</sequence>
<feature type="active site" description="Proton acceptor" evidence="4">
    <location>
        <position position="321"/>
    </location>
</feature>
<evidence type="ECO:0000256" key="4">
    <source>
        <dbReference type="PROSITE-ProRule" id="PRU01161"/>
    </source>
</evidence>
<dbReference type="SUPFAM" id="SSF52151">
    <property type="entry name" value="FabD/lysophospholipase-like"/>
    <property type="match status" value="1"/>
</dbReference>
<dbReference type="Pfam" id="PF01734">
    <property type="entry name" value="Patatin"/>
    <property type="match status" value="1"/>
</dbReference>
<keyword evidence="8" id="KW-1185">Reference proteome</keyword>
<feature type="short sequence motif" description="GXSXG" evidence="4">
    <location>
        <begin position="130"/>
        <end position="134"/>
    </location>
</feature>
<reference evidence="7" key="2">
    <citation type="submission" date="2020-09" db="EMBL/GenBank/DDBJ databases">
        <title>Reference genome assembly for Australian Ascochyta lentis isolate Al4.</title>
        <authorList>
            <person name="Lee R.C."/>
            <person name="Farfan-Caceres L.M."/>
            <person name="Debler J.W."/>
            <person name="Williams A.H."/>
            <person name="Henares B.M."/>
        </authorList>
    </citation>
    <scope>NUCLEOTIDE SEQUENCE</scope>
    <source>
        <strain evidence="7">Al4</strain>
    </source>
</reference>
<evidence type="ECO:0000256" key="3">
    <source>
        <dbReference type="ARBA" id="ARBA00023098"/>
    </source>
</evidence>
<name>A0A8H7JBY0_9PLEO</name>
<feature type="short sequence motif" description="DGA/G" evidence="4">
    <location>
        <begin position="321"/>
        <end position="323"/>
    </location>
</feature>
<dbReference type="InterPro" id="IPR016035">
    <property type="entry name" value="Acyl_Trfase/lysoPLipase"/>
</dbReference>
<keyword evidence="2 4" id="KW-0442">Lipid degradation</keyword>
<dbReference type="GO" id="GO:0016042">
    <property type="term" value="P:lipid catabolic process"/>
    <property type="evidence" value="ECO:0007669"/>
    <property type="project" value="UniProtKB-UniRule"/>
</dbReference>
<dbReference type="PANTHER" id="PTHR24185:SF1">
    <property type="entry name" value="CALCIUM-INDEPENDENT PHOSPHOLIPASE A2-GAMMA"/>
    <property type="match status" value="1"/>
</dbReference>
<keyword evidence="1 4" id="KW-0378">Hydrolase</keyword>
<dbReference type="GO" id="GO:0047499">
    <property type="term" value="F:calcium-independent phospholipase A2 activity"/>
    <property type="evidence" value="ECO:0007669"/>
    <property type="project" value="TreeGrafter"/>
</dbReference>
<dbReference type="PROSITE" id="PS51635">
    <property type="entry name" value="PNPLA"/>
    <property type="match status" value="1"/>
</dbReference>
<feature type="active site" description="Nucleophile" evidence="4">
    <location>
        <position position="132"/>
    </location>
</feature>
<gene>
    <name evidence="7" type="ORF">EKO04_001391</name>
</gene>
<feature type="compositionally biased region" description="Polar residues" evidence="5">
    <location>
        <begin position="1"/>
        <end position="13"/>
    </location>
</feature>
<evidence type="ECO:0000256" key="5">
    <source>
        <dbReference type="SAM" id="MobiDB-lite"/>
    </source>
</evidence>
<reference evidence="7" key="1">
    <citation type="submission" date="2018-12" db="EMBL/GenBank/DDBJ databases">
        <authorList>
            <person name="Syme R.A."/>
            <person name="Farfan-Caceres L."/>
            <person name="Lichtenzveig J."/>
        </authorList>
    </citation>
    <scope>NUCLEOTIDE SEQUENCE</scope>
    <source>
        <strain evidence="7">Al4</strain>
    </source>
</reference>
<dbReference type="GO" id="GO:0046486">
    <property type="term" value="P:glycerolipid metabolic process"/>
    <property type="evidence" value="ECO:0007669"/>
    <property type="project" value="UniProtKB-ARBA"/>
</dbReference>
<evidence type="ECO:0000313" key="7">
    <source>
        <dbReference type="EMBL" id="KAF9700754.1"/>
    </source>
</evidence>
<dbReference type="OrthoDB" id="626167at2759"/>
<feature type="domain" description="PNPLA" evidence="6">
    <location>
        <begin position="47"/>
        <end position="335"/>
    </location>
</feature>
<feature type="short sequence motif" description="GXGXXG" evidence="4">
    <location>
        <begin position="51"/>
        <end position="56"/>
    </location>
</feature>
<feature type="region of interest" description="Disordered" evidence="5">
    <location>
        <begin position="1"/>
        <end position="31"/>
    </location>
</feature>
<dbReference type="Proteomes" id="UP000651452">
    <property type="component" value="Unassembled WGS sequence"/>
</dbReference>
<dbReference type="Gene3D" id="3.40.1090.10">
    <property type="entry name" value="Cytosolic phospholipase A2 catalytic domain"/>
    <property type="match status" value="1"/>
</dbReference>
<feature type="region of interest" description="Disordered" evidence="5">
    <location>
        <begin position="251"/>
        <end position="272"/>
    </location>
</feature>
<evidence type="ECO:0000256" key="2">
    <source>
        <dbReference type="ARBA" id="ARBA00022963"/>
    </source>
</evidence>
<proteinExistence type="predicted"/>
<dbReference type="GO" id="GO:0016020">
    <property type="term" value="C:membrane"/>
    <property type="evidence" value="ECO:0007669"/>
    <property type="project" value="TreeGrafter"/>
</dbReference>
<dbReference type="GO" id="GO:0019369">
    <property type="term" value="P:arachidonate metabolic process"/>
    <property type="evidence" value="ECO:0007669"/>
    <property type="project" value="TreeGrafter"/>
</dbReference>
<dbReference type="AlphaFoldDB" id="A0A8H7JBY0"/>
<evidence type="ECO:0000259" key="6">
    <source>
        <dbReference type="PROSITE" id="PS51635"/>
    </source>
</evidence>
<protein>
    <recommendedName>
        <fullName evidence="6">PNPLA domain-containing protein</fullName>
    </recommendedName>
</protein>